<evidence type="ECO:0000313" key="2">
    <source>
        <dbReference type="Proteomes" id="UP001186974"/>
    </source>
</evidence>
<name>A0ACC3CY08_9PEZI</name>
<sequence>MAAVGVTIPATTSGREQLMILEKIAAGVTPRDHIVPPSVQSKDLDRSMSSSDPGRLPQTPKKKTGKVFATTTPKTSTPKTRTPKTGTPATYRRYGAVSIIPREINLEPGIEMTARETLTFTPSTVTMPRAITRFAGNGWTSQALTDAANWPRNALEHPDGSGVPRNSWVVSLREGARTVLKDSTWSYRNNEQNPLPSSTDLRTTDWFTTLTKNRDDARLNNAHNDPYIIWLADGVLLSRFPTGDDARWLTRVIEHLLSLSPDDPLCETPVSKVWTLAQDLQRRGVISDPPTIQAGYNLDAEAYKRWVANTISRPSISEPTVETALCTVPEAIRRDRRATRDVDVSPVKGKKRNVKDIEKDTVSDREDEVEEIGVGSPSPSKKRK</sequence>
<comment type="caution">
    <text evidence="1">The sequence shown here is derived from an EMBL/GenBank/DDBJ whole genome shotgun (WGS) entry which is preliminary data.</text>
</comment>
<dbReference type="Proteomes" id="UP001186974">
    <property type="component" value="Unassembled WGS sequence"/>
</dbReference>
<reference evidence="1" key="1">
    <citation type="submission" date="2024-09" db="EMBL/GenBank/DDBJ databases">
        <title>Black Yeasts Isolated from many extreme environments.</title>
        <authorList>
            <person name="Coleine C."/>
            <person name="Stajich J.E."/>
            <person name="Selbmann L."/>
        </authorList>
    </citation>
    <scope>NUCLEOTIDE SEQUENCE</scope>
    <source>
        <strain evidence="1">CCFEE 5737</strain>
    </source>
</reference>
<dbReference type="EMBL" id="JAWDJW010009825">
    <property type="protein sequence ID" value="KAK3055097.1"/>
    <property type="molecule type" value="Genomic_DNA"/>
</dbReference>
<proteinExistence type="predicted"/>
<evidence type="ECO:0000313" key="1">
    <source>
        <dbReference type="EMBL" id="KAK3055097.1"/>
    </source>
</evidence>
<protein>
    <submittedName>
        <fullName evidence="1">Uncharacterized protein</fullName>
    </submittedName>
</protein>
<organism evidence="1 2">
    <name type="scientific">Coniosporium uncinatum</name>
    <dbReference type="NCBI Taxonomy" id="93489"/>
    <lineage>
        <taxon>Eukaryota</taxon>
        <taxon>Fungi</taxon>
        <taxon>Dikarya</taxon>
        <taxon>Ascomycota</taxon>
        <taxon>Pezizomycotina</taxon>
        <taxon>Dothideomycetes</taxon>
        <taxon>Dothideomycetes incertae sedis</taxon>
        <taxon>Coniosporium</taxon>
    </lineage>
</organism>
<gene>
    <name evidence="1" type="ORF">LTS18_011858</name>
</gene>
<keyword evidence="2" id="KW-1185">Reference proteome</keyword>
<accession>A0ACC3CY08</accession>